<dbReference type="AlphaFoldDB" id="A0A7U4JPE8"/>
<name>A0A7U4JPE8_CLOSG</name>
<dbReference type="RefSeq" id="WP_033059846.1">
    <property type="nucleotide sequence ID" value="NZ_CP009225.1"/>
</dbReference>
<dbReference type="KEGG" id="cld:CLSPO_c21640"/>
<dbReference type="EMBL" id="CP009225">
    <property type="protein sequence ID" value="AKC62884.1"/>
    <property type="molecule type" value="Genomic_DNA"/>
</dbReference>
<proteinExistence type="predicted"/>
<dbReference type="GeneID" id="92938858"/>
<organism evidence="1 2">
    <name type="scientific">Clostridium sporogenes</name>
    <dbReference type="NCBI Taxonomy" id="1509"/>
    <lineage>
        <taxon>Bacteria</taxon>
        <taxon>Bacillati</taxon>
        <taxon>Bacillota</taxon>
        <taxon>Clostridia</taxon>
        <taxon>Eubacteriales</taxon>
        <taxon>Clostridiaceae</taxon>
        <taxon>Clostridium</taxon>
    </lineage>
</organism>
<evidence type="ECO:0000313" key="1">
    <source>
        <dbReference type="EMBL" id="AKC62884.1"/>
    </source>
</evidence>
<reference evidence="1 2" key="1">
    <citation type="journal article" date="2015" name="PLoS ONE">
        <title>A universal mariner transposon system for forward genetic studies in the genus clostridium.</title>
        <authorList>
            <person name="Zhang Y."/>
            <person name="Grosse-Honebrink A."/>
            <person name="Minton N.P."/>
        </authorList>
    </citation>
    <scope>NUCLEOTIDE SEQUENCE [LARGE SCALE GENOMIC DNA]</scope>
    <source>
        <strain evidence="1 2">NCIMB 10696</strain>
    </source>
</reference>
<evidence type="ECO:0000313" key="2">
    <source>
        <dbReference type="Proteomes" id="UP000033052"/>
    </source>
</evidence>
<protein>
    <submittedName>
        <fullName evidence="1">Uncharacterized protein</fullName>
    </submittedName>
</protein>
<gene>
    <name evidence="1" type="ORF">CLSPO_c21640</name>
</gene>
<sequence>MEDWKTVETDIEGIYQEFGSTIKPIHNYLNGSKNYAIATIEHMIGQLSRQDKNDDLLIFLNNSLLDLINIGEENYYQTIRNVHNATGEYDDVEAVISEVCDKFSWNVMSEPEKAVIAEIANMNINEYWWKSDNKKCDYFAMKTLTSLAYEVLKNGLDKFVSSISIAVDTDGVIKKWKLDYVEEKRENIWIDWISLDKIDHYSTIYDVNYGGLTELSRTELASADAYENEYINTEKRIGSYGILVKQYCGVIEQEINQIIKLYNDSNNPNQHLMWNDLKAYVKKNDIQLIGAPFDLSDMLSELHRIRNLAMHGENITKEDFEILDKYRKRQLFEWISWTKLELKGEKFHPTVDELQEKYFDNC</sequence>
<accession>A0A7U4JPE8</accession>
<dbReference type="Proteomes" id="UP000033052">
    <property type="component" value="Chromosome"/>
</dbReference>